<sequence length="769" mass="86464">MTETKVNLLKKDTYSLELKLSNMKKHYFFLIIFLPFSLFAQTTIQVVDLESQESIPGVAIKGIGFKGQITNDKGIAQIDLTQSKSFNFSHIAYQKKSQEIIPNQENIVVLVPETNDLSTVTVSAFDSDRPLLQQAGSVSRVLESELYRFNETSIANAFNTKAGIRVEERAPASYRISIRGSSLRSPFGVRNVKVYWNGIPFTSPDGTTPLNLLDLSNIQQTEIVKGPASSIYGAGNGGVISFHSKTQIEENRVSMDLNAGDFGLIRYRFGIDQQIGDGGLNVSYVHQKSDGYREHSAVDRKVFQLAAHMKPSDKQKFSTQILYSDLDYQIPGALNATQLEEDPRQARPGSVNQNSSIAQKSLYGTLSHTYTFSDKLENQTALYVNTTEFENPFILDYKKETAFSYGGRTKFTRNDKIGRFPIRIIAGGEYQYGKTLAQNFGNRNGQADTVRFSDDLVTTQAFLFQQFEVEWSNQFLMTIAFSENFSRYDINRTIDASANEPSSNQRKFDPIIVPRIALAYQINNKSGIHGSISSGFSPPSIAEVRTNEGSINLDLEAERGVNYELGYRVTHGIFNVDIVGFYFKLDQTITTFANEQGVVLFRNAGSTNQRGIEAQVDYAIWRNSQTQIQEFKLSHAFTGHYFEFADFNSGGNDFSGNQLTGIAPNTLVNQLDLRTKLGFYLNFTHQYVDKLPLNDANTVYQDAYNLVSSRIGWRSFFARNWDAEVYFGVDNLLNESYSLGNDLNAFANRFYQPAPLRNYYGGVKLGYSF</sequence>
<dbReference type="InterPro" id="IPR000531">
    <property type="entry name" value="Beta-barrel_TonB"/>
</dbReference>
<dbReference type="GO" id="GO:0015344">
    <property type="term" value="F:siderophore uptake transmembrane transporter activity"/>
    <property type="evidence" value="ECO:0007669"/>
    <property type="project" value="TreeGrafter"/>
</dbReference>
<comment type="subcellular location">
    <subcellularLocation>
        <location evidence="1 10">Cell outer membrane</location>
        <topology evidence="1 10">Multi-pass membrane protein</topology>
    </subcellularLocation>
</comment>
<evidence type="ECO:0000256" key="2">
    <source>
        <dbReference type="ARBA" id="ARBA00022448"/>
    </source>
</evidence>
<evidence type="ECO:0000256" key="12">
    <source>
        <dbReference type="SAM" id="Phobius"/>
    </source>
</evidence>
<protein>
    <submittedName>
        <fullName evidence="15">Outer membrane receptor protein</fullName>
    </submittedName>
</protein>
<dbReference type="PATRIC" id="fig|866536.3.peg.854"/>
<evidence type="ECO:0000256" key="4">
    <source>
        <dbReference type="ARBA" id="ARBA00022692"/>
    </source>
</evidence>
<dbReference type="GO" id="GO:0009279">
    <property type="term" value="C:cell outer membrane"/>
    <property type="evidence" value="ECO:0007669"/>
    <property type="project" value="UniProtKB-SubCell"/>
</dbReference>
<dbReference type="PANTHER" id="PTHR30069">
    <property type="entry name" value="TONB-DEPENDENT OUTER MEMBRANE RECEPTOR"/>
    <property type="match status" value="1"/>
</dbReference>
<comment type="similarity">
    <text evidence="10 11">Belongs to the TonB-dependent receptor family.</text>
</comment>
<keyword evidence="4 10" id="KW-0812">Transmembrane</keyword>
<keyword evidence="16" id="KW-1185">Reference proteome</keyword>
<name>I3Z2K9_BELBD</name>
<dbReference type="EMBL" id="CP003281">
    <property type="protein sequence ID" value="AFL83477.1"/>
    <property type="molecule type" value="Genomic_DNA"/>
</dbReference>
<dbReference type="Pfam" id="PF00593">
    <property type="entry name" value="TonB_dep_Rec_b-barrel"/>
    <property type="match status" value="1"/>
</dbReference>
<evidence type="ECO:0000256" key="11">
    <source>
        <dbReference type="RuleBase" id="RU003357"/>
    </source>
</evidence>
<feature type="domain" description="TonB-dependent receptor plug" evidence="14">
    <location>
        <begin position="133"/>
        <end position="238"/>
    </location>
</feature>
<dbReference type="PANTHER" id="PTHR30069:SF29">
    <property type="entry name" value="HEMOGLOBIN AND HEMOGLOBIN-HAPTOGLOBIN-BINDING PROTEIN 1-RELATED"/>
    <property type="match status" value="1"/>
</dbReference>
<dbReference type="Pfam" id="PF07715">
    <property type="entry name" value="Plug"/>
    <property type="match status" value="1"/>
</dbReference>
<evidence type="ECO:0000256" key="1">
    <source>
        <dbReference type="ARBA" id="ARBA00004571"/>
    </source>
</evidence>
<evidence type="ECO:0000313" key="16">
    <source>
        <dbReference type="Proteomes" id="UP000006050"/>
    </source>
</evidence>
<evidence type="ECO:0000256" key="3">
    <source>
        <dbReference type="ARBA" id="ARBA00022452"/>
    </source>
</evidence>
<feature type="domain" description="TonB-dependent receptor-like beta-barrel" evidence="13">
    <location>
        <begin position="346"/>
        <end position="732"/>
    </location>
</feature>
<keyword evidence="3 10" id="KW-1134">Transmembrane beta strand</keyword>
<dbReference type="STRING" id="866536.Belba_0830"/>
<evidence type="ECO:0000256" key="7">
    <source>
        <dbReference type="ARBA" id="ARBA00023136"/>
    </source>
</evidence>
<keyword evidence="2 10" id="KW-0813">Transport</keyword>
<keyword evidence="5" id="KW-0732">Signal</keyword>
<dbReference type="SUPFAM" id="SSF56935">
    <property type="entry name" value="Porins"/>
    <property type="match status" value="1"/>
</dbReference>
<dbReference type="eggNOG" id="COG4772">
    <property type="taxonomic scope" value="Bacteria"/>
</dbReference>
<dbReference type="GO" id="GO:0044718">
    <property type="term" value="P:siderophore transmembrane transport"/>
    <property type="evidence" value="ECO:0007669"/>
    <property type="project" value="TreeGrafter"/>
</dbReference>
<dbReference type="KEGG" id="bbd:Belba_0830"/>
<dbReference type="Proteomes" id="UP000006050">
    <property type="component" value="Chromosome"/>
</dbReference>
<evidence type="ECO:0000313" key="15">
    <source>
        <dbReference type="EMBL" id="AFL83477.1"/>
    </source>
</evidence>
<evidence type="ECO:0000259" key="13">
    <source>
        <dbReference type="Pfam" id="PF00593"/>
    </source>
</evidence>
<keyword evidence="7 10" id="KW-0472">Membrane</keyword>
<reference evidence="16" key="1">
    <citation type="submission" date="2012-06" db="EMBL/GenBank/DDBJ databases">
        <title>The complete genome of Belliella baltica DSM 15883.</title>
        <authorList>
            <person name="Lucas S."/>
            <person name="Copeland A."/>
            <person name="Lapidus A."/>
            <person name="Goodwin L."/>
            <person name="Pitluck S."/>
            <person name="Peters L."/>
            <person name="Mikhailova N."/>
            <person name="Davenport K."/>
            <person name="Kyrpides N."/>
            <person name="Mavromatis K."/>
            <person name="Pagani I."/>
            <person name="Ivanova N."/>
            <person name="Ovchinnikova G."/>
            <person name="Zeytun A."/>
            <person name="Detter J.C."/>
            <person name="Han C."/>
            <person name="Land M."/>
            <person name="Hauser L."/>
            <person name="Markowitz V."/>
            <person name="Cheng J.-F."/>
            <person name="Hugenholtz P."/>
            <person name="Woyke T."/>
            <person name="Wu D."/>
            <person name="Tindall B."/>
            <person name="Pomrenke H."/>
            <person name="Brambilla E."/>
            <person name="Klenk H.-P."/>
            <person name="Eisen J.A."/>
        </authorList>
    </citation>
    <scope>NUCLEOTIDE SEQUENCE [LARGE SCALE GENOMIC DNA]</scope>
    <source>
        <strain evidence="16">DSM 15883 / CIP 108006 / LMG 21964 / BA134</strain>
    </source>
</reference>
<evidence type="ECO:0000256" key="8">
    <source>
        <dbReference type="ARBA" id="ARBA00023170"/>
    </source>
</evidence>
<gene>
    <name evidence="15" type="ordered locus">Belba_0830</name>
</gene>
<evidence type="ECO:0000256" key="9">
    <source>
        <dbReference type="ARBA" id="ARBA00023237"/>
    </source>
</evidence>
<keyword evidence="9 10" id="KW-0998">Cell outer membrane</keyword>
<dbReference type="InterPro" id="IPR039426">
    <property type="entry name" value="TonB-dep_rcpt-like"/>
</dbReference>
<accession>I3Z2K9</accession>
<keyword evidence="6 11" id="KW-0798">TonB box</keyword>
<dbReference type="AlphaFoldDB" id="I3Z2K9"/>
<proteinExistence type="inferred from homology"/>
<feature type="transmembrane region" description="Helical" evidence="12">
    <location>
        <begin position="27"/>
        <end position="47"/>
    </location>
</feature>
<organism evidence="15 16">
    <name type="scientific">Belliella baltica (strain DSM 15883 / CIP 108006 / LMG 21964 / BA134)</name>
    <dbReference type="NCBI Taxonomy" id="866536"/>
    <lineage>
        <taxon>Bacteria</taxon>
        <taxon>Pseudomonadati</taxon>
        <taxon>Bacteroidota</taxon>
        <taxon>Cytophagia</taxon>
        <taxon>Cytophagales</taxon>
        <taxon>Cyclobacteriaceae</taxon>
        <taxon>Belliella</taxon>
    </lineage>
</organism>
<evidence type="ECO:0000256" key="10">
    <source>
        <dbReference type="PROSITE-ProRule" id="PRU01360"/>
    </source>
</evidence>
<dbReference type="Gene3D" id="2.40.170.20">
    <property type="entry name" value="TonB-dependent receptor, beta-barrel domain"/>
    <property type="match status" value="1"/>
</dbReference>
<dbReference type="InterPro" id="IPR012910">
    <property type="entry name" value="Plug_dom"/>
</dbReference>
<dbReference type="InterPro" id="IPR037066">
    <property type="entry name" value="Plug_dom_sf"/>
</dbReference>
<dbReference type="Gene3D" id="2.170.130.10">
    <property type="entry name" value="TonB-dependent receptor, plug domain"/>
    <property type="match status" value="1"/>
</dbReference>
<evidence type="ECO:0000256" key="6">
    <source>
        <dbReference type="ARBA" id="ARBA00023077"/>
    </source>
</evidence>
<evidence type="ECO:0000256" key="5">
    <source>
        <dbReference type="ARBA" id="ARBA00022729"/>
    </source>
</evidence>
<evidence type="ECO:0000259" key="14">
    <source>
        <dbReference type="Pfam" id="PF07715"/>
    </source>
</evidence>
<dbReference type="InterPro" id="IPR036942">
    <property type="entry name" value="Beta-barrel_TonB_sf"/>
</dbReference>
<dbReference type="PROSITE" id="PS52016">
    <property type="entry name" value="TONB_DEPENDENT_REC_3"/>
    <property type="match status" value="1"/>
</dbReference>
<dbReference type="HOGENOM" id="CLU_008287_13_2_10"/>
<keyword evidence="8 15" id="KW-0675">Receptor</keyword>
<keyword evidence="12" id="KW-1133">Transmembrane helix</keyword>